<organism evidence="8 9">
    <name type="scientific">Candidatus Desulfatibia profunda</name>
    <dbReference type="NCBI Taxonomy" id="2841695"/>
    <lineage>
        <taxon>Bacteria</taxon>
        <taxon>Pseudomonadati</taxon>
        <taxon>Thermodesulfobacteriota</taxon>
        <taxon>Desulfobacteria</taxon>
        <taxon>Desulfobacterales</taxon>
        <taxon>Desulfobacterales incertae sedis</taxon>
        <taxon>Candidatus Desulfatibia</taxon>
    </lineage>
</organism>
<dbReference type="HAMAP" id="MF_00536">
    <property type="entry name" value="PdxA"/>
    <property type="match status" value="1"/>
</dbReference>
<dbReference type="SUPFAM" id="SSF53659">
    <property type="entry name" value="Isocitrate/Isopropylmalate dehydrogenase-like"/>
    <property type="match status" value="1"/>
</dbReference>
<protein>
    <recommendedName>
        <fullName evidence="7">4-hydroxythreonine-4-phosphate dehydrogenase</fullName>
        <ecNumber evidence="7">1.1.1.262</ecNumber>
    </recommendedName>
    <alternativeName>
        <fullName evidence="7">4-(phosphohydroxy)-L-threonine dehydrogenase</fullName>
    </alternativeName>
</protein>
<keyword evidence="5 7" id="KW-0520">NAD</keyword>
<feature type="binding site" evidence="7">
    <location>
        <position position="297"/>
    </location>
    <ligand>
        <name>substrate</name>
    </ligand>
</feature>
<keyword evidence="2 7" id="KW-0479">Metal-binding</keyword>
<feature type="binding site" evidence="7">
    <location>
        <position position="279"/>
    </location>
    <ligand>
        <name>substrate</name>
    </ligand>
</feature>
<comment type="catalytic activity">
    <reaction evidence="7">
        <text>4-(phosphooxy)-L-threonine + NAD(+) = 3-amino-2-oxopropyl phosphate + CO2 + NADH</text>
        <dbReference type="Rhea" id="RHEA:32275"/>
        <dbReference type="ChEBI" id="CHEBI:16526"/>
        <dbReference type="ChEBI" id="CHEBI:57279"/>
        <dbReference type="ChEBI" id="CHEBI:57540"/>
        <dbReference type="ChEBI" id="CHEBI:57945"/>
        <dbReference type="ChEBI" id="CHEBI:58452"/>
        <dbReference type="EC" id="1.1.1.262"/>
    </reaction>
</comment>
<dbReference type="EMBL" id="JACNJH010000128">
    <property type="protein sequence ID" value="MBC8361252.1"/>
    <property type="molecule type" value="Genomic_DNA"/>
</dbReference>
<dbReference type="InterPro" id="IPR005255">
    <property type="entry name" value="PdxA_fam"/>
</dbReference>
<sequence>MSNFRPLIGITMGDPVGVGPEIILLALSHPSIYSICRPLVLGDIRILNAAQTSTGSRLHLNTVEDPAGGRYNCGSIDVLNLSELDPEKTLWGRPTVESSRAMVRYVTTAIDMATEARIAAITTCPINKMAMQIAGFRYSGHTELLAERTKCDLFAMMLAGSRLRVVLVTIHIPLKRVPAMLSKDRIVQTIRITGRALSDRFGCKDPRIAVAGLNPHAGEGGLFGDEEKKIIDPAVIQARNEGFNVTGPFPPDTLFYHAAKGLYDAVVCMYHDQGLIPFKLIHFTDGVNTTLGLPIIRTSVDHGTAYDIAGSGIADPGSLIAAITMAAEQAICVAENK</sequence>
<feature type="binding site" evidence="7">
    <location>
        <position position="271"/>
    </location>
    <ligand>
        <name>a divalent metal cation</name>
        <dbReference type="ChEBI" id="CHEBI:60240"/>
        <note>ligand shared between dimeric partners</note>
    </ligand>
</feature>
<keyword evidence="1 7" id="KW-0963">Cytoplasm</keyword>
<feature type="binding site" evidence="7">
    <location>
        <position position="288"/>
    </location>
    <ligand>
        <name>substrate</name>
    </ligand>
</feature>
<comment type="pathway">
    <text evidence="7">Cofactor biosynthesis; pyridoxine 5'-phosphate biosynthesis; pyridoxine 5'-phosphate from D-erythrose 4-phosphate: step 4/5.</text>
</comment>
<comment type="subunit">
    <text evidence="7">Homodimer.</text>
</comment>
<comment type="miscellaneous">
    <text evidence="7">The active site is located at the dimer interface.</text>
</comment>
<dbReference type="GO" id="GO:0042823">
    <property type="term" value="P:pyridoxal phosphate biosynthetic process"/>
    <property type="evidence" value="ECO:0007669"/>
    <property type="project" value="UniProtKB-UniRule"/>
</dbReference>
<dbReference type="Proteomes" id="UP000603434">
    <property type="component" value="Unassembled WGS sequence"/>
</dbReference>
<dbReference type="EC" id="1.1.1.262" evidence="7"/>
<reference evidence="8 9" key="1">
    <citation type="submission" date="2020-08" db="EMBL/GenBank/DDBJ databases">
        <title>Bridging the membrane lipid divide: bacteria of the FCB group superphylum have the potential to synthesize archaeal ether lipids.</title>
        <authorList>
            <person name="Villanueva L."/>
            <person name="Von Meijenfeldt F.A.B."/>
            <person name="Westbye A.B."/>
            <person name="Yadav S."/>
            <person name="Hopmans E.C."/>
            <person name="Dutilh B.E."/>
            <person name="Sinninghe Damste J.S."/>
        </authorList>
    </citation>
    <scope>NUCLEOTIDE SEQUENCE [LARGE SCALE GENOMIC DNA]</scope>
    <source>
        <strain evidence="8">NIOZ-UU30</strain>
    </source>
</reference>
<gene>
    <name evidence="7 8" type="primary">pdxA</name>
    <name evidence="8" type="ORF">H8E23_07635</name>
</gene>
<evidence type="ECO:0000313" key="8">
    <source>
        <dbReference type="EMBL" id="MBC8361252.1"/>
    </source>
</evidence>
<dbReference type="AlphaFoldDB" id="A0A8J6TIN6"/>
<comment type="similarity">
    <text evidence="7">Belongs to the PdxA family.</text>
</comment>
<evidence type="ECO:0000256" key="1">
    <source>
        <dbReference type="ARBA" id="ARBA00022490"/>
    </source>
</evidence>
<dbReference type="PANTHER" id="PTHR30004">
    <property type="entry name" value="4-HYDROXYTHREONINE-4-PHOSPHATE DEHYDROGENASE"/>
    <property type="match status" value="1"/>
</dbReference>
<dbReference type="GO" id="GO:0050570">
    <property type="term" value="F:4-hydroxythreonine-4-phosphate dehydrogenase activity"/>
    <property type="evidence" value="ECO:0007669"/>
    <property type="project" value="UniProtKB-UniRule"/>
</dbReference>
<evidence type="ECO:0000256" key="4">
    <source>
        <dbReference type="ARBA" id="ARBA00023002"/>
    </source>
</evidence>
<keyword evidence="4 7" id="KW-0560">Oxidoreductase</keyword>
<keyword evidence="6 7" id="KW-0664">Pyridoxine biosynthesis</keyword>
<keyword evidence="3 7" id="KW-0521">NADP</keyword>
<comment type="function">
    <text evidence="7">Catalyzes the NAD(P)-dependent oxidation of 4-(phosphooxy)-L-threonine (HTP) into 2-amino-3-oxo-4-(phosphooxy)butyric acid which spontaneously decarboxylates to form 3-amino-2-oxopropyl phosphate (AHAP).</text>
</comment>
<name>A0A8J6TIN6_9BACT</name>
<dbReference type="GO" id="GO:0051287">
    <property type="term" value="F:NAD binding"/>
    <property type="evidence" value="ECO:0007669"/>
    <property type="project" value="InterPro"/>
</dbReference>
<dbReference type="NCBIfam" id="TIGR00557">
    <property type="entry name" value="pdxA"/>
    <property type="match status" value="1"/>
</dbReference>
<dbReference type="PANTHER" id="PTHR30004:SF6">
    <property type="entry name" value="D-THREONATE 4-PHOSPHATE DEHYDROGENASE"/>
    <property type="match status" value="1"/>
</dbReference>
<dbReference type="Pfam" id="PF04166">
    <property type="entry name" value="PdxA"/>
    <property type="match status" value="1"/>
</dbReference>
<dbReference type="Gene3D" id="3.40.718.10">
    <property type="entry name" value="Isopropylmalate Dehydrogenase"/>
    <property type="match status" value="1"/>
</dbReference>
<evidence type="ECO:0000313" key="9">
    <source>
        <dbReference type="Proteomes" id="UP000603434"/>
    </source>
</evidence>
<feature type="binding site" evidence="7">
    <location>
        <position position="141"/>
    </location>
    <ligand>
        <name>substrate</name>
    </ligand>
</feature>
<dbReference type="UniPathway" id="UPA00244">
    <property type="reaction ID" value="UER00312"/>
</dbReference>
<dbReference type="GO" id="GO:0008615">
    <property type="term" value="P:pyridoxine biosynthetic process"/>
    <property type="evidence" value="ECO:0007669"/>
    <property type="project" value="UniProtKB-UniRule"/>
</dbReference>
<feature type="binding site" evidence="7">
    <location>
        <position position="142"/>
    </location>
    <ligand>
        <name>substrate</name>
    </ligand>
</feature>
<feature type="binding site" evidence="7">
    <location>
        <position position="216"/>
    </location>
    <ligand>
        <name>a divalent metal cation</name>
        <dbReference type="ChEBI" id="CHEBI:60240"/>
        <note>ligand shared between dimeric partners</note>
    </ligand>
</feature>
<dbReference type="InterPro" id="IPR037510">
    <property type="entry name" value="PdxA"/>
</dbReference>
<evidence type="ECO:0000256" key="5">
    <source>
        <dbReference type="ARBA" id="ARBA00023027"/>
    </source>
</evidence>
<evidence type="ECO:0000256" key="6">
    <source>
        <dbReference type="ARBA" id="ARBA00023096"/>
    </source>
</evidence>
<comment type="caution">
    <text evidence="8">The sequence shown here is derived from an EMBL/GenBank/DDBJ whole genome shotgun (WGS) entry which is preliminary data.</text>
</comment>
<dbReference type="GO" id="GO:0046872">
    <property type="term" value="F:metal ion binding"/>
    <property type="evidence" value="ECO:0007669"/>
    <property type="project" value="UniProtKB-UniRule"/>
</dbReference>
<evidence type="ECO:0000256" key="3">
    <source>
        <dbReference type="ARBA" id="ARBA00022857"/>
    </source>
</evidence>
<comment type="cofactor">
    <cofactor evidence="7">
        <name>a divalent metal cation</name>
        <dbReference type="ChEBI" id="CHEBI:60240"/>
    </cofactor>
    <text evidence="7">Binds 1 divalent metal cation per subunit.</text>
</comment>
<evidence type="ECO:0000256" key="2">
    <source>
        <dbReference type="ARBA" id="ARBA00022723"/>
    </source>
</evidence>
<dbReference type="GO" id="GO:0005737">
    <property type="term" value="C:cytoplasm"/>
    <property type="evidence" value="ECO:0007669"/>
    <property type="project" value="UniProtKB-SubCell"/>
</dbReference>
<comment type="subcellular location">
    <subcellularLocation>
        <location evidence="7">Cytoplasm</location>
    </subcellularLocation>
</comment>
<proteinExistence type="inferred from homology"/>
<evidence type="ECO:0000256" key="7">
    <source>
        <dbReference type="HAMAP-Rule" id="MF_00536"/>
    </source>
</evidence>
<accession>A0A8J6TIN6</accession>
<feature type="binding site" evidence="7">
    <location>
        <position position="171"/>
    </location>
    <ligand>
        <name>a divalent metal cation</name>
        <dbReference type="ChEBI" id="CHEBI:60240"/>
        <note>ligand shared between dimeric partners</note>
    </ligand>
</feature>